<sequence>MDGIAEAALAALLTRILSELTGTLAGGFSLDLAPAPGAAPPPAGAGTVPPAPPALAPLFQQAAAATGLSPALLQAVALTESGDNPAAVSDKGAIGLMQLMPATARALGVDPYNPAANVLGGARYLAGLLQQFGGSLPLALAAYNAGPGAVEAAGGIPPFPETEHYVTAVLDRYRALTS</sequence>
<comment type="similarity">
    <text evidence="1">Belongs to the transglycosylase Slt family.</text>
</comment>
<dbReference type="GO" id="GO:0016020">
    <property type="term" value="C:membrane"/>
    <property type="evidence" value="ECO:0007669"/>
    <property type="project" value="InterPro"/>
</dbReference>
<gene>
    <name evidence="3" type="ORF">R50_0698</name>
</gene>
<dbReference type="PANTHER" id="PTHR37423:SF2">
    <property type="entry name" value="MEMBRANE-BOUND LYTIC MUREIN TRANSGLYCOSYLASE C"/>
    <property type="match status" value="1"/>
</dbReference>
<dbReference type="GO" id="GO:0000270">
    <property type="term" value="P:peptidoglycan metabolic process"/>
    <property type="evidence" value="ECO:0007669"/>
    <property type="project" value="InterPro"/>
</dbReference>
<dbReference type="InterPro" id="IPR000189">
    <property type="entry name" value="Transglyc_AS"/>
</dbReference>
<evidence type="ECO:0000313" key="4">
    <source>
        <dbReference type="Proteomes" id="UP000503399"/>
    </source>
</evidence>
<proteinExistence type="inferred from homology"/>
<dbReference type="InterPro" id="IPR008258">
    <property type="entry name" value="Transglycosylase_SLT_dom_1"/>
</dbReference>
<dbReference type="PANTHER" id="PTHR37423">
    <property type="entry name" value="SOLUBLE LYTIC MUREIN TRANSGLYCOSYLASE-RELATED"/>
    <property type="match status" value="1"/>
</dbReference>
<evidence type="ECO:0000256" key="1">
    <source>
        <dbReference type="ARBA" id="ARBA00007734"/>
    </source>
</evidence>
<dbReference type="Proteomes" id="UP000503399">
    <property type="component" value="Chromosome"/>
</dbReference>
<feature type="domain" description="Transglycosylase SLT" evidence="2">
    <location>
        <begin position="58"/>
        <end position="157"/>
    </location>
</feature>
<dbReference type="AlphaFoldDB" id="A0A6F8ZEU0"/>
<reference evidence="3 4" key="1">
    <citation type="submission" date="2020-02" db="EMBL/GenBank/DDBJ databases">
        <authorList>
            <person name="Hogendoorn C."/>
        </authorList>
    </citation>
    <scope>NUCLEOTIDE SEQUENCE [LARGE SCALE GENOMIC DNA]</scope>
    <source>
        <strain evidence="3">R501</strain>
    </source>
</reference>
<dbReference type="PROSITE" id="PS00922">
    <property type="entry name" value="TRANSGLYCOSYLASE"/>
    <property type="match status" value="1"/>
</dbReference>
<dbReference type="CDD" id="cd00254">
    <property type="entry name" value="LT-like"/>
    <property type="match status" value="1"/>
</dbReference>
<evidence type="ECO:0000259" key="2">
    <source>
        <dbReference type="Pfam" id="PF01464"/>
    </source>
</evidence>
<protein>
    <recommendedName>
        <fullName evidence="2">Transglycosylase SLT domain-containing protein</fullName>
    </recommendedName>
</protein>
<dbReference type="SUPFAM" id="SSF53955">
    <property type="entry name" value="Lysozyme-like"/>
    <property type="match status" value="1"/>
</dbReference>
<evidence type="ECO:0000313" key="3">
    <source>
        <dbReference type="EMBL" id="CAB1128204.1"/>
    </source>
</evidence>
<dbReference type="Gene3D" id="1.10.530.10">
    <property type="match status" value="1"/>
</dbReference>
<name>A0A6F8ZEU0_9FIRM</name>
<dbReference type="Pfam" id="PF01464">
    <property type="entry name" value="SLT"/>
    <property type="match status" value="1"/>
</dbReference>
<dbReference type="GO" id="GO:0008933">
    <property type="term" value="F:peptidoglycan lytic transglycosylase activity"/>
    <property type="evidence" value="ECO:0007669"/>
    <property type="project" value="InterPro"/>
</dbReference>
<dbReference type="KEGG" id="hfv:R50_0698"/>
<organism evidence="3 4">
    <name type="scientific">Candidatus Hydrogenisulfobacillus filiaventi</name>
    <dbReference type="NCBI Taxonomy" id="2707344"/>
    <lineage>
        <taxon>Bacteria</taxon>
        <taxon>Bacillati</taxon>
        <taxon>Bacillota</taxon>
        <taxon>Clostridia</taxon>
        <taxon>Eubacteriales</taxon>
        <taxon>Clostridiales Family XVII. Incertae Sedis</taxon>
        <taxon>Candidatus Hydrogenisulfobacillus</taxon>
    </lineage>
</organism>
<keyword evidence="4" id="KW-1185">Reference proteome</keyword>
<dbReference type="EMBL" id="LR778114">
    <property type="protein sequence ID" value="CAB1128204.1"/>
    <property type="molecule type" value="Genomic_DNA"/>
</dbReference>
<dbReference type="InterPro" id="IPR023346">
    <property type="entry name" value="Lysozyme-like_dom_sf"/>
</dbReference>
<accession>A0A6F8ZEU0</accession>